<evidence type="ECO:0008006" key="3">
    <source>
        <dbReference type="Google" id="ProtNLM"/>
    </source>
</evidence>
<evidence type="ECO:0000313" key="2">
    <source>
        <dbReference type="Proteomes" id="UP001314181"/>
    </source>
</evidence>
<keyword evidence="2" id="KW-1185">Reference proteome</keyword>
<gene>
    <name evidence="1" type="ORF">CAXC1_340002</name>
</gene>
<reference evidence="1 2" key="1">
    <citation type="submission" date="2024-01" db="EMBL/GenBank/DDBJ databases">
        <authorList>
            <person name="Kunselman E."/>
        </authorList>
    </citation>
    <scope>NUCLEOTIDE SEQUENCE [LARGE SCALE GENOMIC DNA]</scope>
    <source>
        <strain evidence="1">2 abalone samples</strain>
    </source>
</reference>
<organism evidence="1 2">
    <name type="scientific">Candidatus Xenohaliotis californiensis</name>
    <dbReference type="NCBI Taxonomy" id="84677"/>
    <lineage>
        <taxon>Bacteria</taxon>
        <taxon>Pseudomonadati</taxon>
        <taxon>Pseudomonadota</taxon>
        <taxon>Alphaproteobacteria</taxon>
        <taxon>Rickettsiales</taxon>
        <taxon>Anaplasmataceae</taxon>
        <taxon>Candidatus Xenohaliotis</taxon>
    </lineage>
</organism>
<comment type="caution">
    <text evidence="1">The sequence shown here is derived from an EMBL/GenBank/DDBJ whole genome shotgun (WGS) entry which is preliminary data.</text>
</comment>
<name>A0ABP0ETV9_9RICK</name>
<evidence type="ECO:0000313" key="1">
    <source>
        <dbReference type="EMBL" id="CAK8163370.1"/>
    </source>
</evidence>
<proteinExistence type="predicted"/>
<dbReference type="InterPro" id="IPR029058">
    <property type="entry name" value="AB_hydrolase_fold"/>
</dbReference>
<sequence length="218" mass="25167">MLPNIVMFHGWGFSSLCWQDISIQLIQSGYRVHVIDYGYFSDPEINYDMLKKPWVGVAHSFGLVKMLCNTNLQHCIGVINISGFSNFDTKIKVIERMISSFKQNPVEVLYNFYIKSGLNAEKIISMQHMKKLNYSLLLKDLCCISELNINYHINIPIISIYIENDTIVSKKMAEQTKLLKHGFIFLSKGGHASIVNLVNFYSALIKNFVWQILLKKYK</sequence>
<protein>
    <recommendedName>
        <fullName evidence="3">Pimeloyl-[acyl-carrier protein] methyl ester esterase</fullName>
    </recommendedName>
</protein>
<dbReference type="RefSeq" id="WP_338364531.1">
    <property type="nucleotide sequence ID" value="NZ_CAWVOK010000027.1"/>
</dbReference>
<accession>A0ABP0ETV9</accession>
<dbReference type="SUPFAM" id="SSF53474">
    <property type="entry name" value="alpha/beta-Hydrolases"/>
    <property type="match status" value="1"/>
</dbReference>
<dbReference type="Proteomes" id="UP001314181">
    <property type="component" value="Unassembled WGS sequence"/>
</dbReference>
<dbReference type="Gene3D" id="3.40.50.1820">
    <property type="entry name" value="alpha/beta hydrolase"/>
    <property type="match status" value="1"/>
</dbReference>
<dbReference type="EMBL" id="CAWVOK010000027">
    <property type="protein sequence ID" value="CAK8163370.1"/>
    <property type="molecule type" value="Genomic_DNA"/>
</dbReference>